<evidence type="ECO:0000313" key="10">
    <source>
        <dbReference type="Proteomes" id="UP000230768"/>
    </source>
</evidence>
<dbReference type="InterPro" id="IPR000620">
    <property type="entry name" value="EamA_dom"/>
</dbReference>
<evidence type="ECO:0000256" key="7">
    <source>
        <dbReference type="SAM" id="Phobius"/>
    </source>
</evidence>
<feature type="transmembrane region" description="Helical" evidence="7">
    <location>
        <begin position="122"/>
        <end position="140"/>
    </location>
</feature>
<dbReference type="RefSeq" id="WP_099726014.1">
    <property type="nucleotide sequence ID" value="NZ_CP101833.1"/>
</dbReference>
<dbReference type="Proteomes" id="UP000230768">
    <property type="component" value="Unassembled WGS sequence"/>
</dbReference>
<feature type="transmembrane region" description="Helical" evidence="7">
    <location>
        <begin position="146"/>
        <end position="166"/>
    </location>
</feature>
<protein>
    <submittedName>
        <fullName evidence="9">EamA family transporter</fullName>
    </submittedName>
</protein>
<dbReference type="AlphaFoldDB" id="A0A2G8IY72"/>
<evidence type="ECO:0000256" key="5">
    <source>
        <dbReference type="ARBA" id="ARBA00022989"/>
    </source>
</evidence>
<comment type="caution">
    <text evidence="9">The sequence shown here is derived from an EMBL/GenBank/DDBJ whole genome shotgun (WGS) entry which is preliminary data.</text>
</comment>
<evidence type="ECO:0000259" key="8">
    <source>
        <dbReference type="Pfam" id="PF00892"/>
    </source>
</evidence>
<feature type="transmembrane region" description="Helical" evidence="7">
    <location>
        <begin position="187"/>
        <end position="204"/>
    </location>
</feature>
<dbReference type="EMBL" id="PEKP01000003">
    <property type="protein sequence ID" value="PIK28434.1"/>
    <property type="molecule type" value="Genomic_DNA"/>
</dbReference>
<evidence type="ECO:0000313" key="9">
    <source>
        <dbReference type="EMBL" id="PIK28434.1"/>
    </source>
</evidence>
<sequence length="310" mass="35187">MKNKQLLGHLAAMFTIFLWGSTFISTKILLTAFSPTEILFLRFFIGYLALMIIYPVTMKVRHKKHEGMFALAGLCGVVLYYFLENVALTYTFASNAGVISSVVPFFSFLLAYFLLKDEPLHIQFFIGFFIAMMGIVLISFNGMTTFQLNPLGDVLALTATIVWAFYSILSKMINQYGYHIIQVTRRVFFYGLLWMIPLLWHFKIRLDWERLTNPSLAFHLLFLGLFASAVCFLTWSFSVKTLGVVKSSVYIYGVPIITMVISMIVLKERLTLLSVLGTALTLGGLLLSDKKDKGKKKQKAPMLLQDKKAL</sequence>
<feature type="transmembrane region" description="Helical" evidence="7">
    <location>
        <begin position="69"/>
        <end position="90"/>
    </location>
</feature>
<feature type="transmembrane region" description="Helical" evidence="7">
    <location>
        <begin position="216"/>
        <end position="237"/>
    </location>
</feature>
<feature type="transmembrane region" description="Helical" evidence="7">
    <location>
        <begin position="96"/>
        <end position="115"/>
    </location>
</feature>
<feature type="domain" description="EamA" evidence="8">
    <location>
        <begin position="151"/>
        <end position="287"/>
    </location>
</feature>
<dbReference type="InterPro" id="IPR050638">
    <property type="entry name" value="AA-Vitamin_Transporters"/>
</dbReference>
<gene>
    <name evidence="9" type="ORF">CTV99_01860</name>
</gene>
<feature type="transmembrane region" description="Helical" evidence="7">
    <location>
        <begin position="39"/>
        <end position="57"/>
    </location>
</feature>
<dbReference type="PANTHER" id="PTHR32322">
    <property type="entry name" value="INNER MEMBRANE TRANSPORTER"/>
    <property type="match status" value="1"/>
</dbReference>
<comment type="similarity">
    <text evidence="2">Belongs to the EamA transporter family.</text>
</comment>
<evidence type="ECO:0000256" key="1">
    <source>
        <dbReference type="ARBA" id="ARBA00004651"/>
    </source>
</evidence>
<evidence type="ECO:0000256" key="4">
    <source>
        <dbReference type="ARBA" id="ARBA00022692"/>
    </source>
</evidence>
<evidence type="ECO:0000256" key="3">
    <source>
        <dbReference type="ARBA" id="ARBA00022475"/>
    </source>
</evidence>
<reference evidence="9 10" key="1">
    <citation type="submission" date="2017-11" db="EMBL/GenBank/DDBJ databases">
        <title>Draft genome sequence of Bacillus pumilus 51_5il from lake Gorkoye (Russia: Novosibirsk region).</title>
        <authorList>
            <person name="Shipova A.A."/>
            <person name="Rozanov A.S."/>
            <person name="Bryanskaya A.V."/>
            <person name="Peltek S.E."/>
        </authorList>
    </citation>
    <scope>NUCLEOTIDE SEQUENCE [LARGE SCALE GENOMIC DNA]</scope>
    <source>
        <strain evidence="9 10">51_5il</strain>
    </source>
</reference>
<keyword evidence="3" id="KW-1003">Cell membrane</keyword>
<keyword evidence="6 7" id="KW-0472">Membrane</keyword>
<dbReference type="Pfam" id="PF00892">
    <property type="entry name" value="EamA"/>
    <property type="match status" value="2"/>
</dbReference>
<dbReference type="InterPro" id="IPR037185">
    <property type="entry name" value="EmrE-like"/>
</dbReference>
<evidence type="ECO:0000256" key="2">
    <source>
        <dbReference type="ARBA" id="ARBA00007362"/>
    </source>
</evidence>
<name>A0A2G8IY72_BACPU</name>
<evidence type="ECO:0000256" key="6">
    <source>
        <dbReference type="ARBA" id="ARBA00023136"/>
    </source>
</evidence>
<feature type="domain" description="EamA" evidence="8">
    <location>
        <begin position="7"/>
        <end position="139"/>
    </location>
</feature>
<keyword evidence="4 7" id="KW-0812">Transmembrane</keyword>
<comment type="subcellular location">
    <subcellularLocation>
        <location evidence="1">Cell membrane</location>
        <topology evidence="1">Multi-pass membrane protein</topology>
    </subcellularLocation>
</comment>
<dbReference type="SUPFAM" id="SSF103481">
    <property type="entry name" value="Multidrug resistance efflux transporter EmrE"/>
    <property type="match status" value="2"/>
</dbReference>
<organism evidence="9 10">
    <name type="scientific">Bacillus pumilus</name>
    <name type="common">Bacillus mesentericus</name>
    <dbReference type="NCBI Taxonomy" id="1408"/>
    <lineage>
        <taxon>Bacteria</taxon>
        <taxon>Bacillati</taxon>
        <taxon>Bacillota</taxon>
        <taxon>Bacilli</taxon>
        <taxon>Bacillales</taxon>
        <taxon>Bacillaceae</taxon>
        <taxon>Bacillus</taxon>
    </lineage>
</organism>
<feature type="transmembrane region" description="Helical" evidence="7">
    <location>
        <begin position="249"/>
        <end position="266"/>
    </location>
</feature>
<dbReference type="PANTHER" id="PTHR32322:SF18">
    <property type="entry name" value="S-ADENOSYLMETHIONINE_S-ADENOSYLHOMOCYSTEINE TRANSPORTER"/>
    <property type="match status" value="1"/>
</dbReference>
<keyword evidence="5 7" id="KW-1133">Transmembrane helix</keyword>
<feature type="transmembrane region" description="Helical" evidence="7">
    <location>
        <begin position="12"/>
        <end position="33"/>
    </location>
</feature>
<proteinExistence type="inferred from homology"/>
<feature type="transmembrane region" description="Helical" evidence="7">
    <location>
        <begin position="272"/>
        <end position="288"/>
    </location>
</feature>
<dbReference type="GO" id="GO:0005886">
    <property type="term" value="C:plasma membrane"/>
    <property type="evidence" value="ECO:0007669"/>
    <property type="project" value="UniProtKB-SubCell"/>
</dbReference>
<accession>A0A2G8IY72</accession>